<evidence type="ECO:0000256" key="8">
    <source>
        <dbReference type="SAM" id="MobiDB-lite"/>
    </source>
</evidence>
<dbReference type="PROSITE" id="PS00486">
    <property type="entry name" value="DNA_MISMATCH_REPAIR_2"/>
    <property type="match status" value="1"/>
</dbReference>
<evidence type="ECO:0000256" key="6">
    <source>
        <dbReference type="ARBA" id="ARBA00023125"/>
    </source>
</evidence>
<keyword evidence="11" id="KW-1185">Reference proteome</keyword>
<feature type="coiled-coil region" evidence="7">
    <location>
        <begin position="381"/>
        <end position="408"/>
    </location>
</feature>
<keyword evidence="6" id="KW-0238">DNA-binding</keyword>
<dbReference type="GO" id="GO:0016887">
    <property type="term" value="F:ATP hydrolysis activity"/>
    <property type="evidence" value="ECO:0007669"/>
    <property type="project" value="InterPro"/>
</dbReference>
<evidence type="ECO:0000313" key="11">
    <source>
        <dbReference type="Proteomes" id="UP000230069"/>
    </source>
</evidence>
<evidence type="ECO:0000313" key="10">
    <source>
        <dbReference type="EMBL" id="PIA34986.1"/>
    </source>
</evidence>
<name>A0A2G5CUM7_AQUCA</name>
<protein>
    <recommendedName>
        <fullName evidence="9">DNA mismatch repair proteins mutS family domain-containing protein</fullName>
    </recommendedName>
</protein>
<dbReference type="GO" id="GO:0004519">
    <property type="term" value="F:endonuclease activity"/>
    <property type="evidence" value="ECO:0007669"/>
    <property type="project" value="InterPro"/>
</dbReference>
<dbReference type="Proteomes" id="UP000230069">
    <property type="component" value="Unassembled WGS sequence"/>
</dbReference>
<dbReference type="PANTHER" id="PTHR48466:SF2">
    <property type="entry name" value="OS10G0509000 PROTEIN"/>
    <property type="match status" value="1"/>
</dbReference>
<keyword evidence="3" id="KW-0378">Hydrolase</keyword>
<keyword evidence="4" id="KW-0067">ATP-binding</keyword>
<dbReference type="GO" id="GO:0045910">
    <property type="term" value="P:negative regulation of DNA recombination"/>
    <property type="evidence" value="ECO:0007669"/>
    <property type="project" value="InterPro"/>
</dbReference>
<dbReference type="AlphaFoldDB" id="A0A2G5CUM7"/>
<reference evidence="10 11" key="1">
    <citation type="submission" date="2017-09" db="EMBL/GenBank/DDBJ databases">
        <title>WGS assembly of Aquilegia coerulea Goldsmith.</title>
        <authorList>
            <person name="Hodges S."/>
            <person name="Kramer E."/>
            <person name="Nordborg M."/>
            <person name="Tomkins J."/>
            <person name="Borevitz J."/>
            <person name="Derieg N."/>
            <person name="Yan J."/>
            <person name="Mihaltcheva S."/>
            <person name="Hayes R.D."/>
            <person name="Rokhsar D."/>
        </authorList>
    </citation>
    <scope>NUCLEOTIDE SEQUENCE [LARGE SCALE GENOMIC DNA]</scope>
    <source>
        <strain evidence="11">cv. Goldsmith</strain>
    </source>
</reference>
<proteinExistence type="predicted"/>
<evidence type="ECO:0000256" key="7">
    <source>
        <dbReference type="SAM" id="Coils"/>
    </source>
</evidence>
<dbReference type="FunFam" id="3.40.50.300:FF:000830">
    <property type="entry name" value="Endonuclease MutS2"/>
    <property type="match status" value="1"/>
</dbReference>
<feature type="non-terminal residue" evidence="10">
    <location>
        <position position="1"/>
    </location>
</feature>
<sequence>LSTTLKLTTSSSVLYYSSNVSSSSSSSQKSSVVAETSLRILEWDKICDCVASFAGTFLGQQAIKQQLWKLNKTYDESNTLLAQTSAAVQMLNYGSSALDFTAIDVLLVRSAIQHASRGLPVEGKQAMAVVYLLLFSQTLQSNVKAACKQDSDWYNRFMPLTKMVMELVTYQPLVKSIRQVIDDDGSVKDSASSKLKQFRDQVRTLEGKLFQLMDSLVRKESDKTSSLEVSTIDGRWCIKSWSDQLTTVSGLLLSSGSGVGCLMEPLSAVPLNDELQQARASVAMAEKDVLLRLTEKMRADLDGIHDLLDTIIQLDVITARAKYSLSFGGSFPDLLLTEDKDAHIGDEYDASGKRTLNDDLSTFNKRKWILYLPKAYHPILLQQHQQNLEKARENLKKAIADIQRRKLQPENVMLEGKAGVNIESLEMEVTKLEQARPVPVDFFIGTKTKVLIITGPNTGGKTISLKTLGLAAMMAKSGLYVLSSEPVRIPWFDSIFTDIGDEQSLSQSLSTFSGHLRRISAIRAHSTSQSLVLLDEVGAGTNPLEGAALGMSLLESFSDAGALLTIATTHHGELKTLKYSNDTIENACMEFDEVNLRPTYKILWGIPGRSNAINISERLGLPDIVVNNARELYGTASAEINEVIMEMERCKQEYQEHVHEAHHYLAHSRELHEKLLAAKEKIIEHRFSLKYRMMKEISEVSTIARSTLHKRLQQLRASISHSPQGTQMTNSQKNIIDNKQHNIAEEVSHTNDLSVEKEQQKKSPSGMLRKVPIPNIGDMVYVASLGKKVTVLKVEASQEEIVVQASNMKLRLKLRELET</sequence>
<dbReference type="GO" id="GO:0005524">
    <property type="term" value="F:ATP binding"/>
    <property type="evidence" value="ECO:0007669"/>
    <property type="project" value="UniProtKB-KW"/>
</dbReference>
<dbReference type="OrthoDB" id="1924787at2759"/>
<keyword evidence="1" id="KW-0699">rRNA-binding</keyword>
<evidence type="ECO:0000256" key="3">
    <source>
        <dbReference type="ARBA" id="ARBA00022801"/>
    </source>
</evidence>
<evidence type="ECO:0000256" key="4">
    <source>
        <dbReference type="ARBA" id="ARBA00022840"/>
    </source>
</evidence>
<feature type="region of interest" description="Disordered" evidence="8">
    <location>
        <begin position="748"/>
        <end position="770"/>
    </location>
</feature>
<dbReference type="GO" id="GO:0006298">
    <property type="term" value="P:mismatch repair"/>
    <property type="evidence" value="ECO:0007669"/>
    <property type="project" value="InterPro"/>
</dbReference>
<keyword evidence="2" id="KW-0547">Nucleotide-binding</keyword>
<dbReference type="InterPro" id="IPR045076">
    <property type="entry name" value="MutS"/>
</dbReference>
<dbReference type="GO" id="GO:0019843">
    <property type="term" value="F:rRNA binding"/>
    <property type="evidence" value="ECO:0007669"/>
    <property type="project" value="UniProtKB-KW"/>
</dbReference>
<feature type="compositionally biased region" description="Basic and acidic residues" evidence="8">
    <location>
        <begin position="748"/>
        <end position="761"/>
    </location>
</feature>
<gene>
    <name evidence="10" type="ORF">AQUCO_03700324v1</name>
</gene>
<dbReference type="Pfam" id="PF20297">
    <property type="entry name" value="MSSS"/>
    <property type="match status" value="1"/>
</dbReference>
<organism evidence="10 11">
    <name type="scientific">Aquilegia coerulea</name>
    <name type="common">Rocky mountain columbine</name>
    <dbReference type="NCBI Taxonomy" id="218851"/>
    <lineage>
        <taxon>Eukaryota</taxon>
        <taxon>Viridiplantae</taxon>
        <taxon>Streptophyta</taxon>
        <taxon>Embryophyta</taxon>
        <taxon>Tracheophyta</taxon>
        <taxon>Spermatophyta</taxon>
        <taxon>Magnoliopsida</taxon>
        <taxon>Ranunculales</taxon>
        <taxon>Ranunculaceae</taxon>
        <taxon>Thalictroideae</taxon>
        <taxon>Aquilegia</taxon>
    </lineage>
</organism>
<dbReference type="InterPro" id="IPR000432">
    <property type="entry name" value="DNA_mismatch_repair_MutS_C"/>
</dbReference>
<dbReference type="SUPFAM" id="SSF52540">
    <property type="entry name" value="P-loop containing nucleoside triphosphate hydrolases"/>
    <property type="match status" value="1"/>
</dbReference>
<evidence type="ECO:0000256" key="1">
    <source>
        <dbReference type="ARBA" id="ARBA00022730"/>
    </source>
</evidence>
<dbReference type="SUPFAM" id="SSF48334">
    <property type="entry name" value="DNA repair protein MutS, domain III"/>
    <property type="match status" value="1"/>
</dbReference>
<dbReference type="PIRSF" id="PIRSF005814">
    <property type="entry name" value="MutS_YshD"/>
    <property type="match status" value="1"/>
</dbReference>
<dbReference type="SMART" id="SM00534">
    <property type="entry name" value="MUTSac"/>
    <property type="match status" value="1"/>
</dbReference>
<dbReference type="GO" id="GO:0140664">
    <property type="term" value="F:ATP-dependent DNA damage sensor activity"/>
    <property type="evidence" value="ECO:0007669"/>
    <property type="project" value="InterPro"/>
</dbReference>
<accession>A0A2G5CUM7</accession>
<evidence type="ECO:0000259" key="9">
    <source>
        <dbReference type="PROSITE" id="PS00486"/>
    </source>
</evidence>
<evidence type="ECO:0000256" key="5">
    <source>
        <dbReference type="ARBA" id="ARBA00022884"/>
    </source>
</evidence>
<evidence type="ECO:0000256" key="2">
    <source>
        <dbReference type="ARBA" id="ARBA00022741"/>
    </source>
</evidence>
<feature type="domain" description="DNA mismatch repair proteins mutS family" evidence="9">
    <location>
        <begin position="530"/>
        <end position="546"/>
    </location>
</feature>
<dbReference type="InterPro" id="IPR005747">
    <property type="entry name" value="MutS2"/>
</dbReference>
<dbReference type="Gene3D" id="3.40.50.300">
    <property type="entry name" value="P-loop containing nucleotide triphosphate hydrolases"/>
    <property type="match status" value="1"/>
</dbReference>
<dbReference type="PANTHER" id="PTHR48466">
    <property type="entry name" value="OS10G0509000 PROTEIN-RELATED"/>
    <property type="match status" value="1"/>
</dbReference>
<dbReference type="Pfam" id="PF00488">
    <property type="entry name" value="MutS_V"/>
    <property type="match status" value="1"/>
</dbReference>
<dbReference type="InterPro" id="IPR046893">
    <property type="entry name" value="MSSS"/>
</dbReference>
<keyword evidence="5" id="KW-0694">RNA-binding</keyword>
<keyword evidence="7" id="KW-0175">Coiled coil</keyword>
<dbReference type="InterPro" id="IPR036187">
    <property type="entry name" value="DNA_mismatch_repair_MutS_sf"/>
</dbReference>
<dbReference type="InterPro" id="IPR027417">
    <property type="entry name" value="P-loop_NTPase"/>
</dbReference>
<dbReference type="EMBL" id="KZ305054">
    <property type="protein sequence ID" value="PIA34986.1"/>
    <property type="molecule type" value="Genomic_DNA"/>
</dbReference>
<dbReference type="GO" id="GO:0030983">
    <property type="term" value="F:mismatched DNA binding"/>
    <property type="evidence" value="ECO:0007669"/>
    <property type="project" value="InterPro"/>
</dbReference>